<reference evidence="1 2" key="1">
    <citation type="submission" date="2019-07" db="EMBL/GenBank/DDBJ databases">
        <title>Whole genome shotgun sequence of Alkalibacillus haloalkaliphilus NBRC 103110.</title>
        <authorList>
            <person name="Hosoyama A."/>
            <person name="Uohara A."/>
            <person name="Ohji S."/>
            <person name="Ichikawa N."/>
        </authorList>
    </citation>
    <scope>NUCLEOTIDE SEQUENCE [LARGE SCALE GENOMIC DNA]</scope>
    <source>
        <strain evidence="1 2">NBRC 103110</strain>
    </source>
</reference>
<dbReference type="RefSeq" id="WP_146817793.1">
    <property type="nucleotide sequence ID" value="NZ_BJYA01000018.1"/>
</dbReference>
<organism evidence="1 2">
    <name type="scientific">Alkalibacillus haloalkaliphilus</name>
    <dbReference type="NCBI Taxonomy" id="94136"/>
    <lineage>
        <taxon>Bacteria</taxon>
        <taxon>Bacillati</taxon>
        <taxon>Bacillota</taxon>
        <taxon>Bacilli</taxon>
        <taxon>Bacillales</taxon>
        <taxon>Bacillaceae</taxon>
        <taxon>Alkalibacillus</taxon>
    </lineage>
</organism>
<sequence length="341" mass="39845">MGLKVVTRIKLPYIIRMKESKEITSRLSPTEHFSKFEITFYPNCQDYEPYNADYPNNNCLFIDVEAVTEIFSFEDYNHKVINHISIYELPDDDRKLIFGLLRERLNTYLEALNIKTKMFWVEGLSMNPLSKNIGIKSQFIFLHPNQSMNTSFRAWYEYWDNYQTELETGSKQITPIDGSIVDECDNLVIVGSPWMEFVNKAKVALFESEFNDFIIYSSIAAEAFIKQLTEPKIYGMEKDIVLEKLMVAGNNKVINSYYNIILKYLTGHSLYEIDPKLYNSLHSIYKFRNALMHTGNIDYNTLRKVGYEGREELTFDVCKVLLENLQATIKTVGRLFSQNIK</sequence>
<keyword evidence="2" id="KW-1185">Reference proteome</keyword>
<dbReference type="Proteomes" id="UP000321440">
    <property type="component" value="Unassembled WGS sequence"/>
</dbReference>
<proteinExistence type="predicted"/>
<evidence type="ECO:0008006" key="3">
    <source>
        <dbReference type="Google" id="ProtNLM"/>
    </source>
</evidence>
<comment type="caution">
    <text evidence="1">The sequence shown here is derived from an EMBL/GenBank/DDBJ whole genome shotgun (WGS) entry which is preliminary data.</text>
</comment>
<dbReference type="OrthoDB" id="3034718at2"/>
<evidence type="ECO:0000313" key="2">
    <source>
        <dbReference type="Proteomes" id="UP000321440"/>
    </source>
</evidence>
<dbReference type="AlphaFoldDB" id="A0A511W6L7"/>
<dbReference type="EMBL" id="BJYA01000018">
    <property type="protein sequence ID" value="GEN46740.1"/>
    <property type="molecule type" value="Genomic_DNA"/>
</dbReference>
<accession>A0A511W6L7</accession>
<protein>
    <recommendedName>
        <fullName evidence="3">Apea-like HEPN domain-containing protein</fullName>
    </recommendedName>
</protein>
<gene>
    <name evidence="1" type="ORF">AHA02nite_25160</name>
</gene>
<evidence type="ECO:0000313" key="1">
    <source>
        <dbReference type="EMBL" id="GEN46740.1"/>
    </source>
</evidence>
<name>A0A511W6L7_9BACI</name>